<dbReference type="GO" id="GO:0016887">
    <property type="term" value="F:ATP hydrolysis activity"/>
    <property type="evidence" value="ECO:0007669"/>
    <property type="project" value="InterPro"/>
</dbReference>
<dbReference type="PROSITE" id="PS50893">
    <property type="entry name" value="ABC_TRANSPORTER_2"/>
    <property type="match status" value="2"/>
</dbReference>
<keyword evidence="2" id="KW-0547">Nucleotide-binding</keyword>
<dbReference type="PROSITE" id="PS00211">
    <property type="entry name" value="ABC_TRANSPORTER_1"/>
    <property type="match status" value="2"/>
</dbReference>
<dbReference type="Pfam" id="PF00005">
    <property type="entry name" value="ABC_tran"/>
    <property type="match status" value="2"/>
</dbReference>
<evidence type="ECO:0000256" key="3">
    <source>
        <dbReference type="ARBA" id="ARBA00022840"/>
    </source>
</evidence>
<dbReference type="RefSeq" id="WP_096454083.1">
    <property type="nucleotide sequence ID" value="NZ_AP017369.1"/>
</dbReference>
<sequence>MNSVLEVRNLSVTYGSATVVKNLSFSLEAGESLAIIGESGSGKSTTARALLRLLTTNAVVEGEVFDATGRDLLGVTERQFRSLRGRTIGFIPQDPGNAFNPVRTIGSQAHEAAALLPHLTKEEQKEKILSTFSDVGLPDPLRVYNSYPHELSGGMLQRALIGITILPKPEVIIADEPTSALDVTVSRRILDLLSEMQSRTHIALILITHDLAIAAERTDSVVVLKDGQIQETGRTSEIFANPASAYTRKLQESVPTLNPDRYKADREIRNSVITKAIEPAVSIENISKSFNVGGKSFQAVQDVSIKVARGTTHAIVGESGSGKTTVIRTLLKLEEADIGEIYLEGVRIDSLDHRKLKNIYRDLQLVYQNPFTSLDPTWSVERIIREPLDRFAIVPRSQRREVVNEALESVGLSAELLARKPNQLSGGQRQRVAIARALVLHPKILVLDEPTSALDVSIQAEIFDVLFALQRKLGLTYIFVSHDLSLVRQVADTVTVMQRGRVVEEGLVHEVFENPQDKYTAALIDAIPLGQRFTEEKSPVFSH</sequence>
<protein>
    <submittedName>
        <fullName evidence="5">Peptide ABC transporter ATPase</fullName>
    </submittedName>
</protein>
<dbReference type="InterPro" id="IPR013563">
    <property type="entry name" value="Oligopep_ABC_C"/>
</dbReference>
<keyword evidence="1" id="KW-0813">Transport</keyword>
<dbReference type="KEGG" id="csur:N24_0509"/>
<dbReference type="InterPro" id="IPR017871">
    <property type="entry name" value="ABC_transporter-like_CS"/>
</dbReference>
<dbReference type="PANTHER" id="PTHR43776">
    <property type="entry name" value="TRANSPORT ATP-BINDING PROTEIN"/>
    <property type="match status" value="1"/>
</dbReference>
<accession>A0A160PQ16</accession>
<feature type="domain" description="ABC transporter" evidence="4">
    <location>
        <begin position="281"/>
        <end position="524"/>
    </location>
</feature>
<dbReference type="Gene3D" id="3.40.50.300">
    <property type="entry name" value="P-loop containing nucleotide triphosphate hydrolases"/>
    <property type="match status" value="2"/>
</dbReference>
<evidence type="ECO:0000256" key="1">
    <source>
        <dbReference type="ARBA" id="ARBA00022448"/>
    </source>
</evidence>
<dbReference type="GO" id="GO:0005524">
    <property type="term" value="F:ATP binding"/>
    <property type="evidence" value="ECO:0007669"/>
    <property type="project" value="UniProtKB-KW"/>
</dbReference>
<keyword evidence="3" id="KW-0067">ATP-binding</keyword>
<evidence type="ECO:0000313" key="6">
    <source>
        <dbReference type="Proteomes" id="UP000218244"/>
    </source>
</evidence>
<dbReference type="InterPro" id="IPR003593">
    <property type="entry name" value="AAA+_ATPase"/>
</dbReference>
<dbReference type="InterPro" id="IPR050319">
    <property type="entry name" value="ABC_transp_ATP-bind"/>
</dbReference>
<dbReference type="SUPFAM" id="SSF52540">
    <property type="entry name" value="P-loop containing nucleoside triphosphate hydrolases"/>
    <property type="match status" value="2"/>
</dbReference>
<dbReference type="GO" id="GO:0055085">
    <property type="term" value="P:transmembrane transport"/>
    <property type="evidence" value="ECO:0007669"/>
    <property type="project" value="UniProtKB-ARBA"/>
</dbReference>
<proteinExistence type="predicted"/>
<keyword evidence="6" id="KW-1185">Reference proteome</keyword>
<feature type="domain" description="ABC transporter" evidence="4">
    <location>
        <begin position="5"/>
        <end position="251"/>
    </location>
</feature>
<dbReference type="AlphaFoldDB" id="A0A160PQ16"/>
<dbReference type="Proteomes" id="UP000218244">
    <property type="component" value="Chromosome"/>
</dbReference>
<dbReference type="EMBL" id="AP017369">
    <property type="protein sequence ID" value="BAU94771.1"/>
    <property type="molecule type" value="Genomic_DNA"/>
</dbReference>
<name>A0A160PQ16_9CORY</name>
<evidence type="ECO:0000256" key="2">
    <source>
        <dbReference type="ARBA" id="ARBA00022741"/>
    </source>
</evidence>
<dbReference type="SMART" id="SM00382">
    <property type="entry name" value="AAA"/>
    <property type="match status" value="2"/>
</dbReference>
<dbReference type="Pfam" id="PF08352">
    <property type="entry name" value="oligo_HPY"/>
    <property type="match status" value="2"/>
</dbReference>
<organism evidence="5 6">
    <name type="scientific">Corynebacterium suranareeae</name>
    <dbReference type="NCBI Taxonomy" id="2506452"/>
    <lineage>
        <taxon>Bacteria</taxon>
        <taxon>Bacillati</taxon>
        <taxon>Actinomycetota</taxon>
        <taxon>Actinomycetes</taxon>
        <taxon>Mycobacteriales</taxon>
        <taxon>Corynebacteriaceae</taxon>
        <taxon>Corynebacterium</taxon>
    </lineage>
</organism>
<dbReference type="InterPro" id="IPR003439">
    <property type="entry name" value="ABC_transporter-like_ATP-bd"/>
</dbReference>
<evidence type="ECO:0000259" key="4">
    <source>
        <dbReference type="PROSITE" id="PS50893"/>
    </source>
</evidence>
<evidence type="ECO:0000313" key="5">
    <source>
        <dbReference type="EMBL" id="BAU94771.1"/>
    </source>
</evidence>
<dbReference type="GO" id="GO:0015833">
    <property type="term" value="P:peptide transport"/>
    <property type="evidence" value="ECO:0007669"/>
    <property type="project" value="InterPro"/>
</dbReference>
<dbReference type="CDD" id="cd03257">
    <property type="entry name" value="ABC_NikE_OppD_transporters"/>
    <property type="match status" value="2"/>
</dbReference>
<dbReference type="InterPro" id="IPR027417">
    <property type="entry name" value="P-loop_NTPase"/>
</dbReference>
<reference evidence="5 6" key="1">
    <citation type="submission" date="2016-02" db="EMBL/GenBank/DDBJ databases">
        <title>Corynebacterium glutamicum N24 whole genome sequencing project.</title>
        <authorList>
            <person name="Matsutani M."/>
            <person name="Nangtapong N."/>
            <person name="Yakushi T."/>
            <person name="Matsushita K."/>
        </authorList>
    </citation>
    <scope>NUCLEOTIDE SEQUENCE [LARGE SCALE GENOMIC DNA]</scope>
    <source>
        <strain evidence="5 6">N24</strain>
    </source>
</reference>
<gene>
    <name evidence="5" type="ORF">N24_0509</name>
</gene>
<dbReference type="NCBIfam" id="NF008453">
    <property type="entry name" value="PRK11308.1"/>
    <property type="match status" value="2"/>
</dbReference>